<comment type="caution">
    <text evidence="1">The sequence shown here is derived from an EMBL/GenBank/DDBJ whole genome shotgun (WGS) entry which is preliminary data.</text>
</comment>
<organism evidence="1 2">
    <name type="scientific">Panicum virgatum</name>
    <name type="common">Blackwell switchgrass</name>
    <dbReference type="NCBI Taxonomy" id="38727"/>
    <lineage>
        <taxon>Eukaryota</taxon>
        <taxon>Viridiplantae</taxon>
        <taxon>Streptophyta</taxon>
        <taxon>Embryophyta</taxon>
        <taxon>Tracheophyta</taxon>
        <taxon>Spermatophyta</taxon>
        <taxon>Magnoliopsida</taxon>
        <taxon>Liliopsida</taxon>
        <taxon>Poales</taxon>
        <taxon>Poaceae</taxon>
        <taxon>PACMAD clade</taxon>
        <taxon>Panicoideae</taxon>
        <taxon>Panicodae</taxon>
        <taxon>Paniceae</taxon>
        <taxon>Panicinae</taxon>
        <taxon>Panicum</taxon>
        <taxon>Panicum sect. Hiantes</taxon>
    </lineage>
</organism>
<evidence type="ECO:0000313" key="1">
    <source>
        <dbReference type="EMBL" id="KAG2647039.1"/>
    </source>
</evidence>
<dbReference type="Proteomes" id="UP000823388">
    <property type="component" value="Chromosome 2K"/>
</dbReference>
<gene>
    <name evidence="1" type="ORF">PVAP13_2KG536990</name>
</gene>
<keyword evidence="2" id="KW-1185">Reference proteome</keyword>
<sequence length="43" mass="4681">MGFISIIPTGRLAFDLLATSYVTKGKQPIFPSKVQLPSESNLD</sequence>
<proteinExistence type="predicted"/>
<accession>A0A8T0WV17</accession>
<protein>
    <submittedName>
        <fullName evidence="1">Uncharacterized protein</fullName>
    </submittedName>
</protein>
<dbReference type="AlphaFoldDB" id="A0A8T0WV17"/>
<name>A0A8T0WV17_PANVG</name>
<evidence type="ECO:0000313" key="2">
    <source>
        <dbReference type="Proteomes" id="UP000823388"/>
    </source>
</evidence>
<reference evidence="1" key="1">
    <citation type="submission" date="2020-05" db="EMBL/GenBank/DDBJ databases">
        <title>WGS assembly of Panicum virgatum.</title>
        <authorList>
            <person name="Lovell J.T."/>
            <person name="Jenkins J."/>
            <person name="Shu S."/>
            <person name="Juenger T.E."/>
            <person name="Schmutz J."/>
        </authorList>
    </citation>
    <scope>NUCLEOTIDE SEQUENCE</scope>
    <source>
        <strain evidence="1">AP13</strain>
    </source>
</reference>
<dbReference type="EMBL" id="CM029039">
    <property type="protein sequence ID" value="KAG2647039.1"/>
    <property type="molecule type" value="Genomic_DNA"/>
</dbReference>